<comment type="subcellular location">
    <subcellularLocation>
        <location evidence="1">Membrane</location>
        <topology evidence="1">Multi-pass membrane protein</topology>
    </subcellularLocation>
</comment>
<dbReference type="Pfam" id="PF00153">
    <property type="entry name" value="Mito_carr"/>
    <property type="match status" value="3"/>
</dbReference>
<evidence type="ECO:0000256" key="7">
    <source>
        <dbReference type="RuleBase" id="RU000488"/>
    </source>
</evidence>
<feature type="region of interest" description="Disordered" evidence="8">
    <location>
        <begin position="1"/>
        <end position="41"/>
    </location>
</feature>
<dbReference type="PROSITE" id="PS50920">
    <property type="entry name" value="SOLCAR"/>
    <property type="match status" value="3"/>
</dbReference>
<feature type="repeat" description="Solcar" evidence="6">
    <location>
        <begin position="230"/>
        <end position="317"/>
    </location>
</feature>
<dbReference type="PANTHER" id="PTHR46181">
    <property type="entry name" value="MITOCHONDRIAL GLYCINE TRANSPORTER"/>
    <property type="match status" value="1"/>
</dbReference>
<dbReference type="GO" id="GO:0005739">
    <property type="term" value="C:mitochondrion"/>
    <property type="evidence" value="ECO:0007669"/>
    <property type="project" value="TreeGrafter"/>
</dbReference>
<reference evidence="9" key="1">
    <citation type="submission" date="2021-01" db="EMBL/GenBank/DDBJ databases">
        <authorList>
            <person name="Corre E."/>
            <person name="Pelletier E."/>
            <person name="Niang G."/>
            <person name="Scheremetjew M."/>
            <person name="Finn R."/>
            <person name="Kale V."/>
            <person name="Holt S."/>
            <person name="Cochrane G."/>
            <person name="Meng A."/>
            <person name="Brown T."/>
            <person name="Cohen L."/>
        </authorList>
    </citation>
    <scope>NUCLEOTIDE SEQUENCE</scope>
    <source>
        <strain evidence="9">CCMP1320</strain>
    </source>
</reference>
<feature type="repeat" description="Solcar" evidence="6">
    <location>
        <begin position="36"/>
        <end position="122"/>
    </location>
</feature>
<dbReference type="PANTHER" id="PTHR46181:SF3">
    <property type="entry name" value="MITOCHONDRIAL GLYCINE TRANSPORTER"/>
    <property type="match status" value="1"/>
</dbReference>
<gene>
    <name evidence="9" type="ORF">DTER00134_LOCUS540</name>
</gene>
<dbReference type="InterPro" id="IPR023395">
    <property type="entry name" value="MCP_dom_sf"/>
</dbReference>
<evidence type="ECO:0000256" key="5">
    <source>
        <dbReference type="ARBA" id="ARBA00023136"/>
    </source>
</evidence>
<dbReference type="GO" id="GO:0016020">
    <property type="term" value="C:membrane"/>
    <property type="evidence" value="ECO:0007669"/>
    <property type="project" value="UniProtKB-SubCell"/>
</dbReference>
<keyword evidence="3 6" id="KW-0812">Transmembrane</keyword>
<dbReference type="InterPro" id="IPR018108">
    <property type="entry name" value="MCP_transmembrane"/>
</dbReference>
<keyword evidence="5 6" id="KW-0472">Membrane</keyword>
<proteinExistence type="inferred from homology"/>
<name>A0A7S3QK92_DUNTE</name>
<evidence type="ECO:0000313" key="9">
    <source>
        <dbReference type="EMBL" id="CAE0485501.1"/>
    </source>
</evidence>
<dbReference type="AlphaFoldDB" id="A0A7S3QK92"/>
<keyword evidence="2 7" id="KW-0813">Transport</keyword>
<comment type="similarity">
    <text evidence="7">Belongs to the mitochondrial carrier (TC 2.A.29) family.</text>
</comment>
<dbReference type="GO" id="GO:1904983">
    <property type="term" value="P:glycine import into mitochondrion"/>
    <property type="evidence" value="ECO:0007669"/>
    <property type="project" value="TreeGrafter"/>
</dbReference>
<feature type="compositionally biased region" description="Basic and acidic residues" evidence="8">
    <location>
        <begin position="342"/>
        <end position="368"/>
    </location>
</feature>
<sequence>MAKHKEVDGNAEEDEKAEGVQKSYHAAPSKPTNSKPPPLISAASGAMSGSLISACVQPLDVLRTKMQGDAAKGIHKSSVRTVTDIIKANGVRGMWQGTGPSVLRVGLGAGLHFVLLEQLKGLLTTRDAEGKQQLSASGAALSGGLSRAVAAMALCPLTVIKTRMEYTTSDHRRQRYRNTLDAFLTINRVEGPKGLFKGLLPTVLTNAPFSALYYMFYSGLKDKLSSQERPQAVVNFSSGVMAAMAATVLTQPADVVRTRMQLGLSGAAASMSSLETLAAVTKTQGPAALLTGFAPRVLKRTAQTALVWTLYEELVPGLSKAFSFVAAAMAFQQQQKQLPSKPLEHPDAEGKKLAQEKDGSQNSSKRDSASSQNRT</sequence>
<organism evidence="9">
    <name type="scientific">Dunaliella tertiolecta</name>
    <name type="common">Green alga</name>
    <dbReference type="NCBI Taxonomy" id="3047"/>
    <lineage>
        <taxon>Eukaryota</taxon>
        <taxon>Viridiplantae</taxon>
        <taxon>Chlorophyta</taxon>
        <taxon>core chlorophytes</taxon>
        <taxon>Chlorophyceae</taxon>
        <taxon>CS clade</taxon>
        <taxon>Chlamydomonadales</taxon>
        <taxon>Dunaliellaceae</taxon>
        <taxon>Dunaliella</taxon>
    </lineage>
</organism>
<dbReference type="EMBL" id="HBIP01001230">
    <property type="protein sequence ID" value="CAE0485501.1"/>
    <property type="molecule type" value="Transcribed_RNA"/>
</dbReference>
<evidence type="ECO:0000256" key="6">
    <source>
        <dbReference type="PROSITE-ProRule" id="PRU00282"/>
    </source>
</evidence>
<evidence type="ECO:0000256" key="1">
    <source>
        <dbReference type="ARBA" id="ARBA00004141"/>
    </source>
</evidence>
<evidence type="ECO:0000256" key="2">
    <source>
        <dbReference type="ARBA" id="ARBA00022448"/>
    </source>
</evidence>
<protein>
    <recommendedName>
        <fullName evidence="10">Mitochondrial carrier protein</fullName>
    </recommendedName>
</protein>
<evidence type="ECO:0008006" key="10">
    <source>
        <dbReference type="Google" id="ProtNLM"/>
    </source>
</evidence>
<dbReference type="InterPro" id="IPR002067">
    <property type="entry name" value="MCP"/>
</dbReference>
<dbReference type="SUPFAM" id="SSF103506">
    <property type="entry name" value="Mitochondrial carrier"/>
    <property type="match status" value="1"/>
</dbReference>
<dbReference type="PRINTS" id="PR00926">
    <property type="entry name" value="MITOCARRIER"/>
</dbReference>
<feature type="repeat" description="Solcar" evidence="6">
    <location>
        <begin position="134"/>
        <end position="223"/>
    </location>
</feature>
<keyword evidence="4" id="KW-0677">Repeat</keyword>
<dbReference type="GO" id="GO:0015187">
    <property type="term" value="F:glycine transmembrane transporter activity"/>
    <property type="evidence" value="ECO:0007669"/>
    <property type="project" value="TreeGrafter"/>
</dbReference>
<dbReference type="Gene3D" id="1.50.40.10">
    <property type="entry name" value="Mitochondrial carrier domain"/>
    <property type="match status" value="1"/>
</dbReference>
<evidence type="ECO:0000256" key="8">
    <source>
        <dbReference type="SAM" id="MobiDB-lite"/>
    </source>
</evidence>
<accession>A0A7S3QK92</accession>
<feature type="region of interest" description="Disordered" evidence="8">
    <location>
        <begin position="335"/>
        <end position="375"/>
    </location>
</feature>
<evidence type="ECO:0000256" key="4">
    <source>
        <dbReference type="ARBA" id="ARBA00022737"/>
    </source>
</evidence>
<evidence type="ECO:0000256" key="3">
    <source>
        <dbReference type="ARBA" id="ARBA00022692"/>
    </source>
</evidence>